<keyword evidence="1" id="KW-0732">Signal</keyword>
<reference evidence="2 3" key="1">
    <citation type="submission" date="2020-02" db="EMBL/GenBank/DDBJ databases">
        <title>Complete genome sequence of Flavobacteriaceae bacterium.</title>
        <authorList>
            <person name="Kim S.-J."/>
            <person name="Kim Y.-S."/>
            <person name="Kim K.-H."/>
        </authorList>
    </citation>
    <scope>NUCLEOTIDE SEQUENCE [LARGE SCALE GENOMIC DNA]</scope>
    <source>
        <strain evidence="2 3">RR4-40</strain>
    </source>
</reference>
<gene>
    <name evidence="2" type="ORF">G5B37_01620</name>
</gene>
<dbReference type="KEGG" id="mgel:G5B37_01620"/>
<evidence type="ECO:0000313" key="3">
    <source>
        <dbReference type="Proteomes" id="UP000505306"/>
    </source>
</evidence>
<feature type="signal peptide" evidence="1">
    <location>
        <begin position="1"/>
        <end position="22"/>
    </location>
</feature>
<organism evidence="2 3">
    <name type="scientific">Rasiella rasia</name>
    <dbReference type="NCBI Taxonomy" id="2744027"/>
    <lineage>
        <taxon>Bacteria</taxon>
        <taxon>Pseudomonadati</taxon>
        <taxon>Bacteroidota</taxon>
        <taxon>Flavobacteriia</taxon>
        <taxon>Flavobacteriales</taxon>
        <taxon>Flavobacteriaceae</taxon>
        <taxon>Rasiella</taxon>
    </lineage>
</organism>
<dbReference type="RefSeq" id="WP_164678318.1">
    <property type="nucleotide sequence ID" value="NZ_CP049057.1"/>
</dbReference>
<sequence>MRFKKLNMLLLLFLGISMSTLAQSKKKRIDEEFPTPIAFPFEFFGDYAGNLRVSDNTGTLANIPTELSLTKTDIDGEFEYTIVFLNGKDKEQLTHRLFTIDQEKGFYAIKDNQGLEFTAILIDGILHSMFEVNDMLLFTTLQFTNDEKVRLTITRAKKILNSRTKKLKEDQAKSSNVVLVQKALLSKVRN</sequence>
<evidence type="ECO:0000313" key="2">
    <source>
        <dbReference type="EMBL" id="QIE58311.1"/>
    </source>
</evidence>
<proteinExistence type="predicted"/>
<dbReference type="Proteomes" id="UP000505306">
    <property type="component" value="Chromosome"/>
</dbReference>
<accession>A0A6G6GKU4</accession>
<dbReference type="AlphaFoldDB" id="A0A6G6GKU4"/>
<feature type="chain" id="PRO_5026160967" evidence="1">
    <location>
        <begin position="23"/>
        <end position="190"/>
    </location>
</feature>
<name>A0A6G6GKU4_9FLAO</name>
<protein>
    <submittedName>
        <fullName evidence="2">Uncharacterized protein</fullName>
    </submittedName>
</protein>
<dbReference type="EMBL" id="CP049057">
    <property type="protein sequence ID" value="QIE58311.1"/>
    <property type="molecule type" value="Genomic_DNA"/>
</dbReference>
<keyword evidence="3" id="KW-1185">Reference proteome</keyword>
<evidence type="ECO:0000256" key="1">
    <source>
        <dbReference type="SAM" id="SignalP"/>
    </source>
</evidence>